<name>A0A2K1KCA7_PHYPA</name>
<dbReference type="EnsemblPlants" id="Pp3c7_20140V3.1">
    <property type="protein sequence ID" value="PAC:32923155.CDS.1"/>
    <property type="gene ID" value="Pp3c7_20140"/>
</dbReference>
<proteinExistence type="predicted"/>
<reference evidence="1 3" key="2">
    <citation type="journal article" date="2018" name="Plant J.">
        <title>The Physcomitrella patens chromosome-scale assembly reveals moss genome structure and evolution.</title>
        <authorList>
            <person name="Lang D."/>
            <person name="Ullrich K.K."/>
            <person name="Murat F."/>
            <person name="Fuchs J."/>
            <person name="Jenkins J."/>
            <person name="Haas F.B."/>
            <person name="Piednoel M."/>
            <person name="Gundlach H."/>
            <person name="Van Bel M."/>
            <person name="Meyberg R."/>
            <person name="Vives C."/>
            <person name="Morata J."/>
            <person name="Symeonidi A."/>
            <person name="Hiss M."/>
            <person name="Muchero W."/>
            <person name="Kamisugi Y."/>
            <person name="Saleh O."/>
            <person name="Blanc G."/>
            <person name="Decker E.L."/>
            <person name="van Gessel N."/>
            <person name="Grimwood J."/>
            <person name="Hayes R.D."/>
            <person name="Graham S.W."/>
            <person name="Gunter L.E."/>
            <person name="McDaniel S.F."/>
            <person name="Hoernstein S.N.W."/>
            <person name="Larsson A."/>
            <person name="Li F.W."/>
            <person name="Perroud P.F."/>
            <person name="Phillips J."/>
            <person name="Ranjan P."/>
            <person name="Rokshar D.S."/>
            <person name="Rothfels C.J."/>
            <person name="Schneider L."/>
            <person name="Shu S."/>
            <person name="Stevenson D.W."/>
            <person name="Thummler F."/>
            <person name="Tillich M."/>
            <person name="Villarreal Aguilar J.C."/>
            <person name="Widiez T."/>
            <person name="Wong G.K."/>
            <person name="Wymore A."/>
            <person name="Zhang Y."/>
            <person name="Zimmer A.D."/>
            <person name="Quatrano R.S."/>
            <person name="Mayer K.F.X."/>
            <person name="Goodstein D."/>
            <person name="Casacuberta J.M."/>
            <person name="Vandepoele K."/>
            <person name="Reski R."/>
            <person name="Cuming A.C."/>
            <person name="Tuskan G.A."/>
            <person name="Maumus F."/>
            <person name="Salse J."/>
            <person name="Schmutz J."/>
            <person name="Rensing S.A."/>
        </authorList>
    </citation>
    <scope>NUCLEOTIDE SEQUENCE [LARGE SCALE GENOMIC DNA]</scope>
    <source>
        <strain evidence="2 3">cv. Gransden 2004</strain>
    </source>
</reference>
<accession>A0A2K1KCA7</accession>
<dbReference type="InParanoid" id="A0A2K1KCA7"/>
<sequence length="73" mass="8678">MQRSRCLPDIEVLRERALLKSFHNVLCRVAHRHRDIELVLSFLEVCTEARSHIRGEELKLPRLHRGDKPRPED</sequence>
<protein>
    <recommendedName>
        <fullName evidence="4">Hemerythrin-like domain-containing protein</fullName>
    </recommendedName>
</protein>
<organism evidence="1">
    <name type="scientific">Physcomitrium patens</name>
    <name type="common">Spreading-leaved earth moss</name>
    <name type="synonym">Physcomitrella patens</name>
    <dbReference type="NCBI Taxonomy" id="3218"/>
    <lineage>
        <taxon>Eukaryota</taxon>
        <taxon>Viridiplantae</taxon>
        <taxon>Streptophyta</taxon>
        <taxon>Embryophyta</taxon>
        <taxon>Bryophyta</taxon>
        <taxon>Bryophytina</taxon>
        <taxon>Bryopsida</taxon>
        <taxon>Funariidae</taxon>
        <taxon>Funariales</taxon>
        <taxon>Funariaceae</taxon>
        <taxon>Physcomitrium</taxon>
    </lineage>
</organism>
<evidence type="ECO:0000313" key="2">
    <source>
        <dbReference type="EnsemblPlants" id="PAC:32923155.CDS.1"/>
    </source>
</evidence>
<evidence type="ECO:0000313" key="1">
    <source>
        <dbReference type="EMBL" id="PNR51416.1"/>
    </source>
</evidence>
<dbReference type="Proteomes" id="UP000006727">
    <property type="component" value="Chromosome 7"/>
</dbReference>
<keyword evidence="3" id="KW-1185">Reference proteome</keyword>
<reference evidence="2" key="3">
    <citation type="submission" date="2020-12" db="UniProtKB">
        <authorList>
            <consortium name="EnsemblPlants"/>
        </authorList>
    </citation>
    <scope>IDENTIFICATION</scope>
</reference>
<gene>
    <name evidence="1" type="ORF">PHYPA_010603</name>
</gene>
<dbReference type="Gramene" id="Pp3c7_20140V3.2">
    <property type="protein sequence ID" value="PAC:32923156.CDS.1"/>
    <property type="gene ID" value="Pp3c7_20140"/>
</dbReference>
<dbReference type="EnsemblPlants" id="Pp3c7_20140V3.2">
    <property type="protein sequence ID" value="PAC:32923156.CDS.1"/>
    <property type="gene ID" value="Pp3c7_20140"/>
</dbReference>
<dbReference type="AlphaFoldDB" id="A0A2K1KCA7"/>
<dbReference type="Gramene" id="Pp3c7_20140V3.1">
    <property type="protein sequence ID" value="PAC:32923155.CDS.1"/>
    <property type="gene ID" value="Pp3c7_20140"/>
</dbReference>
<evidence type="ECO:0008006" key="4">
    <source>
        <dbReference type="Google" id="ProtNLM"/>
    </source>
</evidence>
<reference evidence="1 3" key="1">
    <citation type="journal article" date="2008" name="Science">
        <title>The Physcomitrella genome reveals evolutionary insights into the conquest of land by plants.</title>
        <authorList>
            <person name="Rensing S."/>
            <person name="Lang D."/>
            <person name="Zimmer A."/>
            <person name="Terry A."/>
            <person name="Salamov A."/>
            <person name="Shapiro H."/>
            <person name="Nishiyama T."/>
            <person name="Perroud P.-F."/>
            <person name="Lindquist E."/>
            <person name="Kamisugi Y."/>
            <person name="Tanahashi T."/>
            <person name="Sakakibara K."/>
            <person name="Fujita T."/>
            <person name="Oishi K."/>
            <person name="Shin-I T."/>
            <person name="Kuroki Y."/>
            <person name="Toyoda A."/>
            <person name="Suzuki Y."/>
            <person name="Hashimoto A."/>
            <person name="Yamaguchi K."/>
            <person name="Sugano A."/>
            <person name="Kohara Y."/>
            <person name="Fujiyama A."/>
            <person name="Anterola A."/>
            <person name="Aoki S."/>
            <person name="Ashton N."/>
            <person name="Barbazuk W.B."/>
            <person name="Barker E."/>
            <person name="Bennetzen J."/>
            <person name="Bezanilla M."/>
            <person name="Blankenship R."/>
            <person name="Cho S.H."/>
            <person name="Dutcher S."/>
            <person name="Estelle M."/>
            <person name="Fawcett J.A."/>
            <person name="Gundlach H."/>
            <person name="Hanada K."/>
            <person name="Heyl A."/>
            <person name="Hicks K.A."/>
            <person name="Hugh J."/>
            <person name="Lohr M."/>
            <person name="Mayer K."/>
            <person name="Melkozernov A."/>
            <person name="Murata T."/>
            <person name="Nelson D."/>
            <person name="Pils B."/>
            <person name="Prigge M."/>
            <person name="Reiss B."/>
            <person name="Renner T."/>
            <person name="Rombauts S."/>
            <person name="Rushton P."/>
            <person name="Sanderfoot A."/>
            <person name="Schween G."/>
            <person name="Shiu S.-H."/>
            <person name="Stueber K."/>
            <person name="Theodoulou F.L."/>
            <person name="Tu H."/>
            <person name="Van de Peer Y."/>
            <person name="Verrier P.J."/>
            <person name="Waters E."/>
            <person name="Wood A."/>
            <person name="Yang L."/>
            <person name="Cove D."/>
            <person name="Cuming A."/>
            <person name="Hasebe M."/>
            <person name="Lucas S."/>
            <person name="Mishler D.B."/>
            <person name="Reski R."/>
            <person name="Grigoriev I."/>
            <person name="Quatrano R.S."/>
            <person name="Boore J.L."/>
        </authorList>
    </citation>
    <scope>NUCLEOTIDE SEQUENCE [LARGE SCALE GENOMIC DNA]</scope>
    <source>
        <strain evidence="2 3">cv. Gransden 2004</strain>
    </source>
</reference>
<evidence type="ECO:0000313" key="3">
    <source>
        <dbReference type="Proteomes" id="UP000006727"/>
    </source>
</evidence>
<dbReference type="EMBL" id="ABEU02000007">
    <property type="protein sequence ID" value="PNR51416.1"/>
    <property type="molecule type" value="Genomic_DNA"/>
</dbReference>